<dbReference type="InterPro" id="IPR011765">
    <property type="entry name" value="Pept_M16_N"/>
</dbReference>
<feature type="domain" description="Peptidase M16 C-terminal" evidence="2">
    <location>
        <begin position="180"/>
        <end position="361"/>
    </location>
</feature>
<dbReference type="Pfam" id="PF05193">
    <property type="entry name" value="Peptidase_M16_C"/>
    <property type="match status" value="1"/>
</dbReference>
<dbReference type="PANTHER" id="PTHR11851:SF224">
    <property type="entry name" value="PROCESSING PROTEASE"/>
    <property type="match status" value="1"/>
</dbReference>
<proteinExistence type="predicted"/>
<gene>
    <name evidence="3" type="ORF">OXH18_17840</name>
</gene>
<protein>
    <submittedName>
        <fullName evidence="3">Pitrilysin family protein</fullName>
    </submittedName>
</protein>
<dbReference type="AlphaFoldDB" id="A0A9E8ZD28"/>
<dbReference type="Pfam" id="PF00675">
    <property type="entry name" value="Peptidase_M16"/>
    <property type="match status" value="1"/>
</dbReference>
<dbReference type="SUPFAM" id="SSF63411">
    <property type="entry name" value="LuxS/MPP-like metallohydrolase"/>
    <property type="match status" value="2"/>
</dbReference>
<dbReference type="InterPro" id="IPR050361">
    <property type="entry name" value="MPP/UQCRC_Complex"/>
</dbReference>
<evidence type="ECO:0000313" key="3">
    <source>
        <dbReference type="EMBL" id="WAL59025.1"/>
    </source>
</evidence>
<keyword evidence="4" id="KW-1185">Reference proteome</keyword>
<name>A0A9E8ZD28_9CYAN</name>
<dbReference type="PANTHER" id="PTHR11851">
    <property type="entry name" value="METALLOPROTEASE"/>
    <property type="match status" value="1"/>
</dbReference>
<accession>A0A9E8ZD28</accession>
<sequence>MPSYQTVTHSFQNRTVHRTELHNGMVVLVVENPAADIVATRMFIRAGSRYEPLHQAGLSHLWAAVLTKGTDRLSSQDIAERIESVGAGLGTDSATDYCLLSLKTVSSDFPEILQLAAELLQSPSFPDAEVELERRLTLQGIRSMQEQPFSVANNQLRYAIYQHHPYALPGLGTEATVAQLDRSALQQYHQTYVRPDNLVVSIAGRITSQQAIDLVDQYFGNWQPPQQNGQLVPLPSLTLPKVTANPTQVITLRDTQQAIVMLGYLTNSVHSADHLALKLLNTYLGSGLSSRLFVELREKRGLAYEVSAFYPTRIDTSHFVTYMGTAPENAGIAQEGLRYEVDRLCTTLLTPEELQTAKNKLLGQYALGKQTNGQIAQVLGWYEILGLGVGYDETFQQNVAALTAEQIQQVARRYFTEPYLSIVGPETAIALLNTVPV</sequence>
<organism evidence="3 4">
    <name type="scientific">Thermocoleostomius sinensis A174</name>
    <dbReference type="NCBI Taxonomy" id="2016057"/>
    <lineage>
        <taxon>Bacteria</taxon>
        <taxon>Bacillati</taxon>
        <taxon>Cyanobacteriota</taxon>
        <taxon>Cyanophyceae</taxon>
        <taxon>Oculatellales</taxon>
        <taxon>Oculatellaceae</taxon>
        <taxon>Thermocoleostomius</taxon>
    </lineage>
</organism>
<dbReference type="InterPro" id="IPR007863">
    <property type="entry name" value="Peptidase_M16_C"/>
</dbReference>
<dbReference type="KEGG" id="tsin:OXH18_17840"/>
<evidence type="ECO:0000313" key="4">
    <source>
        <dbReference type="Proteomes" id="UP001163152"/>
    </source>
</evidence>
<dbReference type="GO" id="GO:0046872">
    <property type="term" value="F:metal ion binding"/>
    <property type="evidence" value="ECO:0007669"/>
    <property type="project" value="InterPro"/>
</dbReference>
<dbReference type="RefSeq" id="WP_268608549.1">
    <property type="nucleotide sequence ID" value="NZ_CP113797.1"/>
</dbReference>
<reference evidence="3" key="1">
    <citation type="submission" date="2022-12" db="EMBL/GenBank/DDBJ databases">
        <title>Polyphasic identification of a Novel Hot-Spring Cyanobacterium Ocullathermofonsia sinensis gen nov. sp. nov. and Genomic Insights on its Adaptations to the Thermal Habitat.</title>
        <authorList>
            <person name="Daroch M."/>
            <person name="Tang J."/>
            <person name="Jiang Y."/>
        </authorList>
    </citation>
    <scope>NUCLEOTIDE SEQUENCE</scope>
    <source>
        <strain evidence="3">PKUAC-SCTA174</strain>
    </source>
</reference>
<dbReference type="Proteomes" id="UP001163152">
    <property type="component" value="Chromosome"/>
</dbReference>
<dbReference type="EMBL" id="CP113797">
    <property type="protein sequence ID" value="WAL59025.1"/>
    <property type="molecule type" value="Genomic_DNA"/>
</dbReference>
<evidence type="ECO:0000259" key="2">
    <source>
        <dbReference type="Pfam" id="PF05193"/>
    </source>
</evidence>
<dbReference type="InterPro" id="IPR011249">
    <property type="entry name" value="Metalloenz_LuxS/M16"/>
</dbReference>
<feature type="domain" description="Peptidase M16 N-terminal" evidence="1">
    <location>
        <begin position="27"/>
        <end position="173"/>
    </location>
</feature>
<evidence type="ECO:0000259" key="1">
    <source>
        <dbReference type="Pfam" id="PF00675"/>
    </source>
</evidence>
<dbReference type="Gene3D" id="3.30.830.10">
    <property type="entry name" value="Metalloenzyme, LuxS/M16 peptidase-like"/>
    <property type="match status" value="2"/>
</dbReference>